<evidence type="ECO:0000313" key="12">
    <source>
        <dbReference type="Proteomes" id="UP000681027"/>
    </source>
</evidence>
<dbReference type="InterPro" id="IPR053927">
    <property type="entry name" value="FlgK_helical"/>
</dbReference>
<evidence type="ECO:0000259" key="10">
    <source>
        <dbReference type="Pfam" id="PF22638"/>
    </source>
</evidence>
<protein>
    <recommendedName>
        <fullName evidence="4 7">Flagellar hook-associated protein 1</fullName>
        <shortName evidence="7">HAP1</shortName>
    </recommendedName>
</protein>
<dbReference type="PANTHER" id="PTHR30033:SF1">
    <property type="entry name" value="FLAGELLAR HOOK-ASSOCIATED PROTEIN 1"/>
    <property type="match status" value="1"/>
</dbReference>
<evidence type="ECO:0000256" key="2">
    <source>
        <dbReference type="ARBA" id="ARBA00004613"/>
    </source>
</evidence>
<dbReference type="SUPFAM" id="SSF64518">
    <property type="entry name" value="Phase 1 flagellin"/>
    <property type="match status" value="1"/>
</dbReference>
<comment type="caution">
    <text evidence="11">The sequence shown here is derived from an EMBL/GenBank/DDBJ whole genome shotgun (WGS) entry which is preliminary data.</text>
</comment>
<evidence type="ECO:0000256" key="6">
    <source>
        <dbReference type="ARBA" id="ARBA00023143"/>
    </source>
</evidence>
<organism evidence="11 12">
    <name type="scientific">Cytobacillus citreus</name>
    <dbReference type="NCBI Taxonomy" id="2833586"/>
    <lineage>
        <taxon>Bacteria</taxon>
        <taxon>Bacillati</taxon>
        <taxon>Bacillota</taxon>
        <taxon>Bacilli</taxon>
        <taxon>Bacillales</taxon>
        <taxon>Bacillaceae</taxon>
        <taxon>Cytobacillus</taxon>
    </lineage>
</organism>
<dbReference type="InterPro" id="IPR001444">
    <property type="entry name" value="Flag_bb_rod_N"/>
</dbReference>
<dbReference type="NCBIfam" id="TIGR02492">
    <property type="entry name" value="flgK_ends"/>
    <property type="match status" value="1"/>
</dbReference>
<gene>
    <name evidence="7 11" type="primary">flgK</name>
    <name evidence="11" type="ORF">KHA94_08565</name>
</gene>
<evidence type="ECO:0000256" key="1">
    <source>
        <dbReference type="ARBA" id="ARBA00004365"/>
    </source>
</evidence>
<evidence type="ECO:0000256" key="5">
    <source>
        <dbReference type="ARBA" id="ARBA00022525"/>
    </source>
</evidence>
<dbReference type="Pfam" id="PF00460">
    <property type="entry name" value="Flg_bb_rod"/>
    <property type="match status" value="1"/>
</dbReference>
<dbReference type="InterPro" id="IPR002371">
    <property type="entry name" value="FlgK"/>
</dbReference>
<dbReference type="Proteomes" id="UP000681027">
    <property type="component" value="Unassembled WGS sequence"/>
</dbReference>
<evidence type="ECO:0000259" key="9">
    <source>
        <dbReference type="Pfam" id="PF06429"/>
    </source>
</evidence>
<evidence type="ECO:0000256" key="4">
    <source>
        <dbReference type="ARBA" id="ARBA00016244"/>
    </source>
</evidence>
<accession>A0ABS5NR02</accession>
<dbReference type="PRINTS" id="PR01005">
    <property type="entry name" value="FLGHOOKAP1"/>
</dbReference>
<keyword evidence="6 7" id="KW-0975">Bacterial flagellum</keyword>
<comment type="subcellular location">
    <subcellularLocation>
        <location evidence="1 7">Bacterial flagellum</location>
    </subcellularLocation>
    <subcellularLocation>
        <location evidence="2 7">Secreted</location>
    </subcellularLocation>
</comment>
<keyword evidence="5 7" id="KW-0964">Secreted</keyword>
<feature type="domain" description="Flagellar basal body rod protein N-terminal" evidence="8">
    <location>
        <begin position="8"/>
        <end position="37"/>
    </location>
</feature>
<feature type="domain" description="Flagellar basal-body/hook protein C-terminal" evidence="9">
    <location>
        <begin position="477"/>
        <end position="515"/>
    </location>
</feature>
<evidence type="ECO:0000259" key="8">
    <source>
        <dbReference type="Pfam" id="PF00460"/>
    </source>
</evidence>
<proteinExistence type="inferred from homology"/>
<feature type="domain" description="Flagellar hook-associated protein FlgK helical" evidence="10">
    <location>
        <begin position="102"/>
        <end position="359"/>
    </location>
</feature>
<dbReference type="RefSeq" id="WP_213101716.1">
    <property type="nucleotide sequence ID" value="NZ_JAGYPM010000002.1"/>
</dbReference>
<reference evidence="11 12" key="1">
    <citation type="submission" date="2021-05" db="EMBL/GenBank/DDBJ databases">
        <title>Novel Bacillus species.</title>
        <authorList>
            <person name="Liu G."/>
        </authorList>
    </citation>
    <scope>NUCLEOTIDE SEQUENCE [LARGE SCALE GENOMIC DNA]</scope>
    <source>
        <strain evidence="11 12">FJAT-49705</strain>
    </source>
</reference>
<sequence length="522" mass="56864">MRPTFMGLETARRGMFTQQSALYTTGHNISNSNTPGFSRQRINFQPTLPYPGIGMDRPYLPGQMGTGVEAGSVERIRDSFIDSRYRSENNQLGFYGTKSDALTRMEDVMNEPTSEGLSAAMDNFWNSLQTLGTNPNESGARESVLAQGNAIADTFNYLSTSLNSIRGDLKQSIQVSVEKINTLAFQINAINKQISQVEPHGDLPNDLYDERDRLVDELSQLVDIKVTRQPSGGIPSPIAEGTYKIEILGPSGKSLGTLVDKTTINGEPNRLSSKEDSDGYIESLTIGSGSPIAVENFSKGSLKSNIEMYGYVNKSGAQVGRYPAMIDQLDKIAFTLLKEFNHIHKEGFDLDGNDGNDFFNDLTDYKGAAGKISVAITNPNEIAASFTGKGNGDNAYKLADVLRKDLSAFEAKITDPATGDPIDLKDYAQTTLKMSGNIKSFYGGIISSLGVETKEANVLTKNTLILLDSVDFQRQAVSAVSLDEEISNLIKFQHAYNASARNITVIDEMLDKIINGMGVVGR</sequence>
<dbReference type="EMBL" id="JAGYPM010000002">
    <property type="protein sequence ID" value="MBS4190254.1"/>
    <property type="molecule type" value="Genomic_DNA"/>
</dbReference>
<dbReference type="Pfam" id="PF22638">
    <property type="entry name" value="FlgK_D1"/>
    <property type="match status" value="1"/>
</dbReference>
<keyword evidence="11" id="KW-0966">Cell projection</keyword>
<keyword evidence="11" id="KW-0969">Cilium</keyword>
<evidence type="ECO:0000256" key="3">
    <source>
        <dbReference type="ARBA" id="ARBA00009677"/>
    </source>
</evidence>
<keyword evidence="11" id="KW-0282">Flagellum</keyword>
<evidence type="ECO:0000313" key="11">
    <source>
        <dbReference type="EMBL" id="MBS4190254.1"/>
    </source>
</evidence>
<dbReference type="Pfam" id="PF06429">
    <property type="entry name" value="Flg_bbr_C"/>
    <property type="match status" value="1"/>
</dbReference>
<name>A0ABS5NR02_9BACI</name>
<comment type="similarity">
    <text evidence="3 7">Belongs to the flagella basal body rod proteins family.</text>
</comment>
<keyword evidence="12" id="KW-1185">Reference proteome</keyword>
<dbReference type="PANTHER" id="PTHR30033">
    <property type="entry name" value="FLAGELLAR HOOK-ASSOCIATED PROTEIN 1"/>
    <property type="match status" value="1"/>
</dbReference>
<dbReference type="InterPro" id="IPR010930">
    <property type="entry name" value="Flg_bb/hook_C_dom"/>
</dbReference>
<evidence type="ECO:0000256" key="7">
    <source>
        <dbReference type="RuleBase" id="RU362065"/>
    </source>
</evidence>